<dbReference type="RefSeq" id="WP_070411930.1">
    <property type="nucleotide sequence ID" value="NZ_PVUH01000026.1"/>
</dbReference>
<evidence type="ECO:0008006" key="4">
    <source>
        <dbReference type="Google" id="ProtNLM"/>
    </source>
</evidence>
<reference evidence="2 3" key="1">
    <citation type="submission" date="2018-03" db="EMBL/GenBank/DDBJ databases">
        <title>Blue discolouration in mozzarella cheese caused by Pseudomonas fluorescens.</title>
        <authorList>
            <person name="Chiesa F."/>
            <person name="Dalmasso A."/>
            <person name="Lomonaco S."/>
        </authorList>
    </citation>
    <scope>NUCLEOTIDE SEQUENCE [LARGE SCALE GENOMIC DNA]</scope>
    <source>
        <strain evidence="2 3">11293</strain>
    </source>
</reference>
<evidence type="ECO:0000313" key="2">
    <source>
        <dbReference type="EMBL" id="PRW85087.1"/>
    </source>
</evidence>
<name>A0A2T0HQ02_PSEFL</name>
<proteinExistence type="predicted"/>
<feature type="region of interest" description="Disordered" evidence="1">
    <location>
        <begin position="83"/>
        <end position="108"/>
    </location>
</feature>
<dbReference type="PROSITE" id="PS51257">
    <property type="entry name" value="PROKAR_LIPOPROTEIN"/>
    <property type="match status" value="1"/>
</dbReference>
<organism evidence="2 3">
    <name type="scientific">Pseudomonas fluorescens</name>
    <dbReference type="NCBI Taxonomy" id="294"/>
    <lineage>
        <taxon>Bacteria</taxon>
        <taxon>Pseudomonadati</taxon>
        <taxon>Pseudomonadota</taxon>
        <taxon>Gammaproteobacteria</taxon>
        <taxon>Pseudomonadales</taxon>
        <taxon>Pseudomonadaceae</taxon>
        <taxon>Pseudomonas</taxon>
    </lineage>
</organism>
<protein>
    <recommendedName>
        <fullName evidence="4">Lipoprotein</fullName>
    </recommendedName>
</protein>
<evidence type="ECO:0000256" key="1">
    <source>
        <dbReference type="SAM" id="MobiDB-lite"/>
    </source>
</evidence>
<accession>A0A2T0HQ02</accession>
<gene>
    <name evidence="2" type="ORF">C7A10_27500</name>
</gene>
<dbReference type="EMBL" id="PVUH01000026">
    <property type="protein sequence ID" value="PRW85087.1"/>
    <property type="molecule type" value="Genomic_DNA"/>
</dbReference>
<evidence type="ECO:0000313" key="3">
    <source>
        <dbReference type="Proteomes" id="UP000239731"/>
    </source>
</evidence>
<sequence length="124" mass="13410">MSTTRKFAMVLSAVGILGGCAVNNSDTLARKPMSTLEQDQQLVAMGILPPSVLEIDAELEKVPPNSPRALQLLKQKLAVTQQQQNRLRAEEALSPPAIAPSQPEEQEQRMCSVNNGSAIYLVPC</sequence>
<dbReference type="AlphaFoldDB" id="A0A2T0HQ02"/>
<dbReference type="Proteomes" id="UP000239731">
    <property type="component" value="Unassembled WGS sequence"/>
</dbReference>
<comment type="caution">
    <text evidence="2">The sequence shown here is derived from an EMBL/GenBank/DDBJ whole genome shotgun (WGS) entry which is preliminary data.</text>
</comment>